<dbReference type="Gene3D" id="2.40.110.10">
    <property type="entry name" value="Butyryl-CoA Dehydrogenase, subunit A, domain 2"/>
    <property type="match status" value="1"/>
</dbReference>
<dbReference type="GO" id="GO:0050660">
    <property type="term" value="F:flavin adenine dinucleotide binding"/>
    <property type="evidence" value="ECO:0007669"/>
    <property type="project" value="InterPro"/>
</dbReference>
<dbReference type="SUPFAM" id="SSF56645">
    <property type="entry name" value="Acyl-CoA dehydrogenase NM domain-like"/>
    <property type="match status" value="1"/>
</dbReference>
<dbReference type="AlphaFoldDB" id="J9AA38"/>
<dbReference type="GO" id="GO:0003995">
    <property type="term" value="F:acyl-CoA dehydrogenase activity"/>
    <property type="evidence" value="ECO:0007669"/>
    <property type="project" value="InterPro"/>
</dbReference>
<dbReference type="InterPro" id="IPR009100">
    <property type="entry name" value="AcylCoA_DH/oxidase_NM_dom_sf"/>
</dbReference>
<evidence type="ECO:0000313" key="5">
    <source>
        <dbReference type="EMBL" id="EJW70830.1"/>
    </source>
</evidence>
<dbReference type="PANTHER" id="PTHR43884:SF12">
    <property type="entry name" value="ISOVALERYL-COA DEHYDROGENASE, MITOCHONDRIAL-RELATED"/>
    <property type="match status" value="1"/>
</dbReference>
<protein>
    <recommendedName>
        <fullName evidence="4">Acyl-CoA oxidase/dehydrogenase middle domain-containing protein</fullName>
    </recommendedName>
</protein>
<evidence type="ECO:0000259" key="4">
    <source>
        <dbReference type="Pfam" id="PF02770"/>
    </source>
</evidence>
<dbReference type="Pfam" id="PF02770">
    <property type="entry name" value="Acyl-CoA_dh_M"/>
    <property type="match status" value="1"/>
</dbReference>
<dbReference type="Gene3D" id="1.10.540.10">
    <property type="entry name" value="Acyl-CoA dehydrogenase/oxidase, N-terminal domain"/>
    <property type="match status" value="1"/>
</dbReference>
<comment type="caution">
    <text evidence="5">The sequence shown here is derived from an EMBL/GenBank/DDBJ whole genome shotgun (WGS) entry which is preliminary data.</text>
</comment>
<comment type="cofactor">
    <cofactor evidence="1">
        <name>FAD</name>
        <dbReference type="ChEBI" id="CHEBI:57692"/>
    </cofactor>
</comment>
<sequence length="106" mass="11275">MVEEPLVASYAVTESCAGSDVGATRTCCKKKGDKYVINGSKMWITNGGLELDMVTNVLIHERFGYGCTGITTAMLANILAETPLILAASSEIKKISRTNGRRAFGG</sequence>
<feature type="domain" description="Acyl-CoA oxidase/dehydrogenase middle" evidence="4">
    <location>
        <begin position="10"/>
        <end position="54"/>
    </location>
</feature>
<accession>J9AA38</accession>
<proteinExistence type="predicted"/>
<gene>
    <name evidence="5" type="ORF">WUBG_18264</name>
</gene>
<evidence type="ECO:0000256" key="2">
    <source>
        <dbReference type="ARBA" id="ARBA00022630"/>
    </source>
</evidence>
<evidence type="ECO:0000313" key="6">
    <source>
        <dbReference type="Proteomes" id="UP000004810"/>
    </source>
</evidence>
<dbReference type="InterPro" id="IPR006091">
    <property type="entry name" value="Acyl-CoA_Oxase/DH_mid-dom"/>
</dbReference>
<evidence type="ECO:0000256" key="1">
    <source>
        <dbReference type="ARBA" id="ARBA00001974"/>
    </source>
</evidence>
<keyword evidence="2" id="KW-0285">Flavoprotein</keyword>
<dbReference type="InterPro" id="IPR006089">
    <property type="entry name" value="Acyl-CoA_DH_CS"/>
</dbReference>
<feature type="non-terminal residue" evidence="5">
    <location>
        <position position="106"/>
    </location>
</feature>
<dbReference type="PROSITE" id="PS00072">
    <property type="entry name" value="ACYL_COA_DH_1"/>
    <property type="match status" value="1"/>
</dbReference>
<dbReference type="PANTHER" id="PTHR43884">
    <property type="entry name" value="ACYL-COA DEHYDROGENASE"/>
    <property type="match status" value="1"/>
</dbReference>
<dbReference type="InterPro" id="IPR037069">
    <property type="entry name" value="AcylCoA_DH/ox_N_sf"/>
</dbReference>
<dbReference type="Proteomes" id="UP000004810">
    <property type="component" value="Unassembled WGS sequence"/>
</dbReference>
<dbReference type="EMBL" id="ADBV01020426">
    <property type="protein sequence ID" value="EJW70830.1"/>
    <property type="molecule type" value="Genomic_DNA"/>
</dbReference>
<evidence type="ECO:0000256" key="3">
    <source>
        <dbReference type="ARBA" id="ARBA00022827"/>
    </source>
</evidence>
<dbReference type="InterPro" id="IPR046373">
    <property type="entry name" value="Acyl-CoA_Oxase/DH_mid-dom_sf"/>
</dbReference>
<keyword evidence="3" id="KW-0274">FAD</keyword>
<organism evidence="5 6">
    <name type="scientific">Wuchereria bancrofti</name>
    <dbReference type="NCBI Taxonomy" id="6293"/>
    <lineage>
        <taxon>Eukaryota</taxon>
        <taxon>Metazoa</taxon>
        <taxon>Ecdysozoa</taxon>
        <taxon>Nematoda</taxon>
        <taxon>Chromadorea</taxon>
        <taxon>Rhabditida</taxon>
        <taxon>Spirurina</taxon>
        <taxon>Spiruromorpha</taxon>
        <taxon>Filarioidea</taxon>
        <taxon>Onchocercidae</taxon>
        <taxon>Wuchereria</taxon>
    </lineage>
</organism>
<name>J9AA38_WUCBA</name>
<reference evidence="6" key="1">
    <citation type="submission" date="2012-08" db="EMBL/GenBank/DDBJ databases">
        <title>The Genome Sequence of Wuchereria bancrofti.</title>
        <authorList>
            <person name="Nutman T.B."/>
            <person name="Fink D.L."/>
            <person name="Russ C."/>
            <person name="Young S."/>
            <person name="Zeng Q."/>
            <person name="Koehrsen M."/>
            <person name="Alvarado L."/>
            <person name="Berlin A."/>
            <person name="Chapman S.B."/>
            <person name="Chen Z."/>
            <person name="Freedman E."/>
            <person name="Gellesch M."/>
            <person name="Goldberg J."/>
            <person name="Griggs A."/>
            <person name="Gujja S."/>
            <person name="Heilman E.R."/>
            <person name="Heiman D."/>
            <person name="Hepburn T."/>
            <person name="Howarth C."/>
            <person name="Jen D."/>
            <person name="Larson L."/>
            <person name="Lewis B."/>
            <person name="Mehta T."/>
            <person name="Park D."/>
            <person name="Pearson M."/>
            <person name="Roberts A."/>
            <person name="Saif S."/>
            <person name="Shea T."/>
            <person name="Shenoy N."/>
            <person name="Sisk P."/>
            <person name="Stolte C."/>
            <person name="Sykes S."/>
            <person name="Walk T."/>
            <person name="White J."/>
            <person name="Yandava C."/>
            <person name="Haas B."/>
            <person name="Henn M.R."/>
            <person name="Nusbaum C."/>
            <person name="Birren B."/>
        </authorList>
    </citation>
    <scope>NUCLEOTIDE SEQUENCE [LARGE SCALE GENOMIC DNA]</scope>
    <source>
        <strain evidence="6">NA</strain>
    </source>
</reference>